<dbReference type="Pfam" id="PF13683">
    <property type="entry name" value="rve_3"/>
    <property type="match status" value="1"/>
</dbReference>
<evidence type="ECO:0000259" key="1">
    <source>
        <dbReference type="Pfam" id="PF13683"/>
    </source>
</evidence>
<comment type="caution">
    <text evidence="2">The sequence shown here is derived from an EMBL/GenBank/DDBJ whole genome shotgun (WGS) entry which is preliminary data.</text>
</comment>
<accession>A0A261QYZ9</accession>
<evidence type="ECO:0000313" key="3">
    <source>
        <dbReference type="Proteomes" id="UP000216947"/>
    </source>
</evidence>
<dbReference type="RefSeq" id="WP_094797009.1">
    <property type="nucleotide sequence ID" value="NZ_NEVI01000017.1"/>
</dbReference>
<gene>
    <name evidence="2" type="ORF">CAL19_13050</name>
</gene>
<dbReference type="InterPro" id="IPR001584">
    <property type="entry name" value="Integrase_cat-core"/>
</dbReference>
<evidence type="ECO:0000313" key="2">
    <source>
        <dbReference type="EMBL" id="OZI17999.1"/>
    </source>
</evidence>
<reference evidence="3" key="1">
    <citation type="submission" date="2017-05" db="EMBL/GenBank/DDBJ databases">
        <title>Complete and WGS of Bordetella genogroups.</title>
        <authorList>
            <person name="Spilker T."/>
            <person name="Lipuma J."/>
        </authorList>
    </citation>
    <scope>NUCLEOTIDE SEQUENCE [LARGE SCALE GENOMIC DNA]</scope>
    <source>
        <strain evidence="3">AU18089</strain>
    </source>
</reference>
<proteinExistence type="predicted"/>
<name>A0A261QYZ9_9BORD</name>
<keyword evidence="3" id="KW-1185">Reference proteome</keyword>
<dbReference type="Proteomes" id="UP000216947">
    <property type="component" value="Unassembled WGS sequence"/>
</dbReference>
<organism evidence="2 3">
    <name type="scientific">Bordetella genomosp. 7</name>
    <dbReference type="NCBI Taxonomy" id="1416805"/>
    <lineage>
        <taxon>Bacteria</taxon>
        <taxon>Pseudomonadati</taxon>
        <taxon>Pseudomonadota</taxon>
        <taxon>Betaproteobacteria</taxon>
        <taxon>Burkholderiales</taxon>
        <taxon>Alcaligenaceae</taxon>
        <taxon>Bordetella</taxon>
    </lineage>
</organism>
<sequence>MGRSWERKAPIYAPGERQQNAYVERFNRIVRYKWPSQSYWDNLDHLQPLA</sequence>
<dbReference type="GO" id="GO:0015074">
    <property type="term" value="P:DNA integration"/>
    <property type="evidence" value="ECO:0007669"/>
    <property type="project" value="InterPro"/>
</dbReference>
<dbReference type="EMBL" id="NEVK01000006">
    <property type="protein sequence ID" value="OZI17999.1"/>
    <property type="molecule type" value="Genomic_DNA"/>
</dbReference>
<dbReference type="OrthoDB" id="9816028at2"/>
<dbReference type="AlphaFoldDB" id="A0A261QYZ9"/>
<protein>
    <recommendedName>
        <fullName evidence="1">Integrase catalytic domain-containing protein</fullName>
    </recommendedName>
</protein>
<feature type="domain" description="Integrase catalytic" evidence="1">
    <location>
        <begin position="12"/>
        <end position="47"/>
    </location>
</feature>